<sequence>MPIELTSSGKKWKQQQEQHKKTLHMNQKGLNPFQQCHQHYPPHCQQSQLDF</sequence>
<protein>
    <submittedName>
        <fullName evidence="2">Uncharacterized protein</fullName>
    </submittedName>
</protein>
<dbReference type="AlphaFoldDB" id="A0A0V0XTF6"/>
<dbReference type="EMBL" id="JYDQ01004639">
    <property type="protein sequence ID" value="KRX91255.1"/>
    <property type="molecule type" value="Genomic_DNA"/>
</dbReference>
<reference evidence="2 3" key="1">
    <citation type="submission" date="2015-01" db="EMBL/GenBank/DDBJ databases">
        <title>Evolution of Trichinella species and genotypes.</title>
        <authorList>
            <person name="Korhonen P.K."/>
            <person name="Edoardo P."/>
            <person name="Giuseppe L.R."/>
            <person name="Gasser R.B."/>
        </authorList>
    </citation>
    <scope>NUCLEOTIDE SEQUENCE [LARGE SCALE GENOMIC DNA]</scope>
    <source>
        <strain evidence="2">ISS2496</strain>
    </source>
</reference>
<feature type="region of interest" description="Disordered" evidence="1">
    <location>
        <begin position="32"/>
        <end position="51"/>
    </location>
</feature>
<organism evidence="2 3">
    <name type="scientific">Trichinella patagoniensis</name>
    <dbReference type="NCBI Taxonomy" id="990121"/>
    <lineage>
        <taxon>Eukaryota</taxon>
        <taxon>Metazoa</taxon>
        <taxon>Ecdysozoa</taxon>
        <taxon>Nematoda</taxon>
        <taxon>Enoplea</taxon>
        <taxon>Dorylaimia</taxon>
        <taxon>Trichinellida</taxon>
        <taxon>Trichinellidae</taxon>
        <taxon>Trichinella</taxon>
    </lineage>
</organism>
<evidence type="ECO:0000256" key="1">
    <source>
        <dbReference type="SAM" id="MobiDB-lite"/>
    </source>
</evidence>
<keyword evidence="3" id="KW-1185">Reference proteome</keyword>
<accession>A0A0V0XTF6</accession>
<dbReference type="Proteomes" id="UP000054783">
    <property type="component" value="Unassembled WGS sequence"/>
</dbReference>
<feature type="compositionally biased region" description="Low complexity" evidence="1">
    <location>
        <begin position="34"/>
        <end position="51"/>
    </location>
</feature>
<evidence type="ECO:0000313" key="3">
    <source>
        <dbReference type="Proteomes" id="UP000054783"/>
    </source>
</evidence>
<proteinExistence type="predicted"/>
<name>A0A0V0XTF6_9BILA</name>
<feature type="region of interest" description="Disordered" evidence="1">
    <location>
        <begin position="1"/>
        <end position="22"/>
    </location>
</feature>
<evidence type="ECO:0000313" key="2">
    <source>
        <dbReference type="EMBL" id="KRX91255.1"/>
    </source>
</evidence>
<comment type="caution">
    <text evidence="2">The sequence shown here is derived from an EMBL/GenBank/DDBJ whole genome shotgun (WGS) entry which is preliminary data.</text>
</comment>
<gene>
    <name evidence="2" type="ORF">T12_5133</name>
</gene>